<protein>
    <submittedName>
        <fullName evidence="2">Uncharacterized protein</fullName>
    </submittedName>
</protein>
<evidence type="ECO:0000313" key="3">
    <source>
        <dbReference type="Proteomes" id="UP000028730"/>
    </source>
</evidence>
<evidence type="ECO:0000313" key="2">
    <source>
        <dbReference type="EMBL" id="KFF30929.1"/>
    </source>
</evidence>
<dbReference type="EMBL" id="ATLK01000001">
    <property type="protein sequence ID" value="KFF30929.1"/>
    <property type="molecule type" value="Genomic_DNA"/>
</dbReference>
<dbReference type="Proteomes" id="UP000028730">
    <property type="component" value="Unassembled WGS sequence"/>
</dbReference>
<dbReference type="STRING" id="1341695.BBOMB_0253"/>
<comment type="caution">
    <text evidence="2">The sequence shown here is derived from an EMBL/GenBank/DDBJ whole genome shotgun (WGS) entry which is preliminary data.</text>
</comment>
<evidence type="ECO:0000256" key="1">
    <source>
        <dbReference type="SAM" id="MobiDB-lite"/>
    </source>
</evidence>
<reference evidence="2 3" key="1">
    <citation type="journal article" date="2014" name="Appl. Environ. Microbiol.">
        <title>Genomic encyclopedia of type strains of the genus Bifidobacterium.</title>
        <authorList>
            <person name="Milani C."/>
            <person name="Lugli G.A."/>
            <person name="Duranti S."/>
            <person name="Turroni F."/>
            <person name="Bottacini F."/>
            <person name="Mangifesta M."/>
            <person name="Sanchez B."/>
            <person name="Viappiani A."/>
            <person name="Mancabelli L."/>
            <person name="Taminiau B."/>
            <person name="Delcenserie V."/>
            <person name="Barrangou R."/>
            <person name="Margolles A."/>
            <person name="van Sinderen D."/>
            <person name="Ventura M."/>
        </authorList>
    </citation>
    <scope>NUCLEOTIDE SEQUENCE [LARGE SCALE GENOMIC DNA]</scope>
    <source>
        <strain evidence="2 3">DSM 19703</strain>
    </source>
</reference>
<gene>
    <name evidence="2" type="ORF">BBOMB_0253</name>
</gene>
<sequence length="76" mass="8526">MPHSIRTSIVPSCPVHPSTPCRTTPFGGDWDNAYSDDFANAVSRRFLWSRSRREAQVLSSGQKRASHIIKPSRQGE</sequence>
<organism evidence="2 3">
    <name type="scientific">Bifidobacterium bombi DSM 19703</name>
    <dbReference type="NCBI Taxonomy" id="1341695"/>
    <lineage>
        <taxon>Bacteria</taxon>
        <taxon>Bacillati</taxon>
        <taxon>Actinomycetota</taxon>
        <taxon>Actinomycetes</taxon>
        <taxon>Bifidobacteriales</taxon>
        <taxon>Bifidobacteriaceae</taxon>
        <taxon>Bifidobacterium</taxon>
    </lineage>
</organism>
<dbReference type="AlphaFoldDB" id="A0A080N5R6"/>
<feature type="region of interest" description="Disordered" evidence="1">
    <location>
        <begin position="56"/>
        <end position="76"/>
    </location>
</feature>
<accession>A0A080N5R6</accession>
<keyword evidence="3" id="KW-1185">Reference proteome</keyword>
<proteinExistence type="predicted"/>
<name>A0A080N5R6_9BIFI</name>